<feature type="region of interest" description="Disordered" evidence="1">
    <location>
        <begin position="301"/>
        <end position="322"/>
    </location>
</feature>
<dbReference type="InterPro" id="IPR029044">
    <property type="entry name" value="Nucleotide-diphossugar_trans"/>
</dbReference>
<dbReference type="EMBL" id="CP092471">
    <property type="protein sequence ID" value="UVI39081.1"/>
    <property type="molecule type" value="Genomic_DNA"/>
</dbReference>
<feature type="signal peptide" evidence="2">
    <location>
        <begin position="1"/>
        <end position="19"/>
    </location>
</feature>
<dbReference type="Proteomes" id="UP001065265">
    <property type="component" value="Chromosome"/>
</dbReference>
<gene>
    <name evidence="4" type="ORF">L1F33_12715</name>
</gene>
<reference evidence="4" key="1">
    <citation type="submission" date="2022-02" db="EMBL/GenBank/DDBJ databases">
        <title>Qipengyuania spongiae sp. nov., isolated from marine sponge.</title>
        <authorList>
            <person name="Li Z."/>
            <person name="Zhang M."/>
        </authorList>
    </citation>
    <scope>NUCLEOTIDE SEQUENCE</scope>
    <source>
        <strain evidence="4">PHS-Z21</strain>
    </source>
</reference>
<dbReference type="PANTHER" id="PTHR43685">
    <property type="entry name" value="GLYCOSYLTRANSFERASE"/>
    <property type="match status" value="1"/>
</dbReference>
<dbReference type="Gene3D" id="3.90.550.10">
    <property type="entry name" value="Spore Coat Polysaccharide Biosynthesis Protein SpsA, Chain A"/>
    <property type="match status" value="1"/>
</dbReference>
<feature type="chain" id="PRO_5045818423" evidence="2">
    <location>
        <begin position="20"/>
        <end position="322"/>
    </location>
</feature>
<evidence type="ECO:0000259" key="3">
    <source>
        <dbReference type="Pfam" id="PF00535"/>
    </source>
</evidence>
<evidence type="ECO:0000313" key="5">
    <source>
        <dbReference type="Proteomes" id="UP001065265"/>
    </source>
</evidence>
<keyword evidence="5" id="KW-1185">Reference proteome</keyword>
<sequence length="322" mass="35385">MRKAVSVVIAAFDAGQTIAACVASALAEPETGEVIVVDDCSRDDTVAAAERAGGGDPRLQVVRQDINRGPSAARNRAIDAATMPYVAVLDADDRFLPGRFARLFGTTDWDFCADNIAFLTDRAAFASFAPGAKGQGRVATLDLETFMMGNRNSKAVERSELGFLKPVMRREFLDTHGLRYAANCRLGEDFLLYCRALARGARFRVHEACGYVAYERRDSLSGKHGVEDLRHFLNGIEALEPELPPSAAGPFRSLQDSLRKKIDLREVLDIRSEHGLARGVMALGTRPTALRDILRDKLRSREENGPRSRMLMPPCTFDRLAA</sequence>
<evidence type="ECO:0000256" key="1">
    <source>
        <dbReference type="SAM" id="MobiDB-lite"/>
    </source>
</evidence>
<evidence type="ECO:0000256" key="2">
    <source>
        <dbReference type="SAM" id="SignalP"/>
    </source>
</evidence>
<dbReference type="SUPFAM" id="SSF53448">
    <property type="entry name" value="Nucleotide-diphospho-sugar transferases"/>
    <property type="match status" value="1"/>
</dbReference>
<evidence type="ECO:0000313" key="4">
    <source>
        <dbReference type="EMBL" id="UVI39081.1"/>
    </source>
</evidence>
<proteinExistence type="predicted"/>
<dbReference type="PANTHER" id="PTHR43685:SF2">
    <property type="entry name" value="GLYCOSYLTRANSFERASE 2-LIKE DOMAIN-CONTAINING PROTEIN"/>
    <property type="match status" value="1"/>
</dbReference>
<organism evidence="4 5">
    <name type="scientific">Qipengyuania spongiae</name>
    <dbReference type="NCBI Taxonomy" id="2909673"/>
    <lineage>
        <taxon>Bacteria</taxon>
        <taxon>Pseudomonadati</taxon>
        <taxon>Pseudomonadota</taxon>
        <taxon>Alphaproteobacteria</taxon>
        <taxon>Sphingomonadales</taxon>
        <taxon>Erythrobacteraceae</taxon>
        <taxon>Qipengyuania</taxon>
    </lineage>
</organism>
<keyword evidence="2" id="KW-0732">Signal</keyword>
<dbReference type="RefSeq" id="WP_265558262.1">
    <property type="nucleotide sequence ID" value="NZ_CP092471.1"/>
</dbReference>
<dbReference type="Pfam" id="PF00535">
    <property type="entry name" value="Glycos_transf_2"/>
    <property type="match status" value="1"/>
</dbReference>
<dbReference type="InterPro" id="IPR050834">
    <property type="entry name" value="Glycosyltransf_2"/>
</dbReference>
<protein>
    <submittedName>
        <fullName evidence="4">Glycosyltransferase family 2 protein</fullName>
    </submittedName>
</protein>
<accession>A0ABY5T1F1</accession>
<dbReference type="InterPro" id="IPR001173">
    <property type="entry name" value="Glyco_trans_2-like"/>
</dbReference>
<name>A0ABY5T1F1_9SPHN</name>
<feature type="domain" description="Glycosyltransferase 2-like" evidence="3">
    <location>
        <begin position="6"/>
        <end position="106"/>
    </location>
</feature>
<dbReference type="CDD" id="cd00761">
    <property type="entry name" value="Glyco_tranf_GTA_type"/>
    <property type="match status" value="1"/>
</dbReference>